<sequence>MQNGEDTPNGFQNGLQNGVQFNNQAANQNSVNSIGSLGSEMSTDSFKGFPNMQTEWYKYANAAVLQNNQTCRSSNSITIGSGGSNSLSINASFPPLPHAWMMINAAHVNANSINANSNSANSSASSVLSFPGLPKEWLQPQNNTGSLNANTSLPHLNRNASIQDSVKSISELSIASWSEKTGQSIPGITKDNNKSVFSRLPEHWLKMSQNNMQLNSGQTSNFPVAASQMHTSPQAATHHNRGQSTSMQPSQNEAPGQKRPLRMTNTVVPNALGAQTRIEEPSAEESQSPTNGIKGEQPGRVCERKLNVQVNAPMSASVNGFVASPTFTNNQNLFASSNNNIAATRSPVSVDKKNESQGPEAQTTGKDGNARWNSWSHEEEVFLVAAVMDRFFRRGSLASATKGQGTGNTDCWEDIKAYYDKACNAWTALEENRGTARPVQRSTSALCRHFKIMKVRASEGDVNGTKSGNFRVFLREWDNKYNKCFRLVPE</sequence>
<dbReference type="EMBL" id="HBIN01008480">
    <property type="protein sequence ID" value="CAE0436016.1"/>
    <property type="molecule type" value="Transcribed_RNA"/>
</dbReference>
<feature type="region of interest" description="Disordered" evidence="1">
    <location>
        <begin position="229"/>
        <end position="300"/>
    </location>
</feature>
<feature type="compositionally biased region" description="Polar residues" evidence="1">
    <location>
        <begin position="229"/>
        <end position="254"/>
    </location>
</feature>
<feature type="compositionally biased region" description="Polar residues" evidence="1">
    <location>
        <begin position="356"/>
        <end position="371"/>
    </location>
</feature>
<protein>
    <submittedName>
        <fullName evidence="2">Uncharacterized protein</fullName>
    </submittedName>
</protein>
<reference evidence="2" key="1">
    <citation type="submission" date="2021-01" db="EMBL/GenBank/DDBJ databases">
        <authorList>
            <person name="Corre E."/>
            <person name="Pelletier E."/>
            <person name="Niang G."/>
            <person name="Scheremetjew M."/>
            <person name="Finn R."/>
            <person name="Kale V."/>
            <person name="Holt S."/>
            <person name="Cochrane G."/>
            <person name="Meng A."/>
            <person name="Brown T."/>
            <person name="Cohen L."/>
        </authorList>
    </citation>
    <scope>NUCLEOTIDE SEQUENCE</scope>
    <source>
        <strain evidence="2">GSBS06</strain>
    </source>
</reference>
<accession>A0A7S3PH89</accession>
<evidence type="ECO:0000256" key="1">
    <source>
        <dbReference type="SAM" id="MobiDB-lite"/>
    </source>
</evidence>
<evidence type="ECO:0000313" key="2">
    <source>
        <dbReference type="EMBL" id="CAE0436016.1"/>
    </source>
</evidence>
<feature type="region of interest" description="Disordered" evidence="1">
    <location>
        <begin position="346"/>
        <end position="371"/>
    </location>
</feature>
<organism evidence="2">
    <name type="scientific">Aplanochytrium stocchinoi</name>
    <dbReference type="NCBI Taxonomy" id="215587"/>
    <lineage>
        <taxon>Eukaryota</taxon>
        <taxon>Sar</taxon>
        <taxon>Stramenopiles</taxon>
        <taxon>Bigyra</taxon>
        <taxon>Labyrinthulomycetes</taxon>
        <taxon>Thraustochytrida</taxon>
        <taxon>Thraustochytriidae</taxon>
        <taxon>Aplanochytrium</taxon>
    </lineage>
</organism>
<dbReference type="AlphaFoldDB" id="A0A7S3PH89"/>
<gene>
    <name evidence="2" type="ORF">ASTO00021_LOCUS6288</name>
</gene>
<proteinExistence type="predicted"/>
<name>A0A7S3PH89_9STRA</name>